<dbReference type="SUPFAM" id="SSF51735">
    <property type="entry name" value="NAD(P)-binding Rossmann-fold domains"/>
    <property type="match status" value="1"/>
</dbReference>
<dbReference type="PANTHER" id="PTHR44013">
    <property type="entry name" value="ZINC-TYPE ALCOHOL DEHYDROGENASE-LIKE PROTEIN C16A3.02C"/>
    <property type="match status" value="1"/>
</dbReference>
<dbReference type="RefSeq" id="XP_045273380.1">
    <property type="nucleotide sequence ID" value="XM_045424725.1"/>
</dbReference>
<dbReference type="SUPFAM" id="SSF50129">
    <property type="entry name" value="GroES-like"/>
    <property type="match status" value="1"/>
</dbReference>
<dbReference type="EMBL" id="EQ999984">
    <property type="protein sequence ID" value="EEQ85681.2"/>
    <property type="molecule type" value="Genomic_DNA"/>
</dbReference>
<dbReference type="Gene3D" id="3.90.180.10">
    <property type="entry name" value="Medium-chain alcohol dehydrogenases, catalytic domain"/>
    <property type="match status" value="1"/>
</dbReference>
<protein>
    <submittedName>
        <fullName evidence="1">Zinc-binding oxidoreductase</fullName>
    </submittedName>
</protein>
<dbReference type="InterPro" id="IPR052733">
    <property type="entry name" value="Chloroplast_QOR"/>
</dbReference>
<dbReference type="GeneID" id="69030434"/>
<evidence type="ECO:0000313" key="1">
    <source>
        <dbReference type="EMBL" id="EEQ85681.2"/>
    </source>
</evidence>
<organism evidence="1 2">
    <name type="scientific">Ajellomyces dermatitidis (strain ER-3 / ATCC MYA-2586)</name>
    <name type="common">Blastomyces dermatitidis</name>
    <dbReference type="NCBI Taxonomy" id="559297"/>
    <lineage>
        <taxon>Eukaryota</taxon>
        <taxon>Fungi</taxon>
        <taxon>Dikarya</taxon>
        <taxon>Ascomycota</taxon>
        <taxon>Pezizomycotina</taxon>
        <taxon>Eurotiomycetes</taxon>
        <taxon>Eurotiomycetidae</taxon>
        <taxon>Onygenales</taxon>
        <taxon>Ajellomycetaceae</taxon>
        <taxon>Blastomyces</taxon>
    </lineage>
</organism>
<dbReference type="InterPro" id="IPR036291">
    <property type="entry name" value="NAD(P)-bd_dom_sf"/>
</dbReference>
<evidence type="ECO:0000313" key="2">
    <source>
        <dbReference type="Proteomes" id="UP000002039"/>
    </source>
</evidence>
<dbReference type="Gene3D" id="3.40.50.720">
    <property type="entry name" value="NAD(P)-binding Rossmann-like Domain"/>
    <property type="match status" value="1"/>
</dbReference>
<reference evidence="2" key="1">
    <citation type="journal article" date="2015" name="PLoS Genet.">
        <title>The dynamic genome and transcriptome of the human fungal pathogen Blastomyces and close relative Emmonsia.</title>
        <authorList>
            <person name="Munoz J.F."/>
            <person name="Gauthier G.M."/>
            <person name="Desjardins C.A."/>
            <person name="Gallo J.E."/>
            <person name="Holder J."/>
            <person name="Sullivan T.D."/>
            <person name="Marty A.J."/>
            <person name="Carmen J.C."/>
            <person name="Chen Z."/>
            <person name="Ding L."/>
            <person name="Gujja S."/>
            <person name="Magrini V."/>
            <person name="Misas E."/>
            <person name="Mitreva M."/>
            <person name="Priest M."/>
            <person name="Saif S."/>
            <person name="Whiston E.A."/>
            <person name="Young S."/>
            <person name="Zeng Q."/>
            <person name="Goldman W.E."/>
            <person name="Mardis E.R."/>
            <person name="Taylor J.W."/>
            <person name="McEwen J.G."/>
            <person name="Clay O.K."/>
            <person name="Klein B.S."/>
            <person name="Cuomo C.A."/>
        </authorList>
    </citation>
    <scope>NUCLEOTIDE SEQUENCE [LARGE SCALE GENOMIC DNA]</scope>
    <source>
        <strain evidence="2">ER-3 / ATCC MYA-2586</strain>
    </source>
</reference>
<accession>A0ABP2EQ35</accession>
<dbReference type="PANTHER" id="PTHR44013:SF5">
    <property type="entry name" value="OXIDOREDUCTASE, PUTATIVE (AFU_ORTHOLOGUE AFUA_5G01290)-RELATED"/>
    <property type="match status" value="1"/>
</dbReference>
<sequence length="175" mass="19107">DLAGTIITAPEGSSYVAGDQGYARPNYVRPCCARDYTIAVTSELAHRPNNLSWAESTTMAVSALTAWQALFFQGGPGGPENTANQWKRIFFITAASGGVGLWLVQLAGIAGLHTCASCGSENEQYRRMLRHFLYHGAERWTAVKDSSTFKLEEFEQAFAKVDTRRARGKVVLGVN</sequence>
<dbReference type="Proteomes" id="UP000002039">
    <property type="component" value="Unassembled WGS sequence"/>
</dbReference>
<keyword evidence="2" id="KW-1185">Reference proteome</keyword>
<gene>
    <name evidence="1" type="ORF">BDCG_08950</name>
</gene>
<dbReference type="InterPro" id="IPR011032">
    <property type="entry name" value="GroES-like_sf"/>
</dbReference>
<name>A0ABP2EQ35_AJEDR</name>
<feature type="non-terminal residue" evidence="1">
    <location>
        <position position="1"/>
    </location>
</feature>
<proteinExistence type="predicted"/>